<dbReference type="InterPro" id="IPR036821">
    <property type="entry name" value="Peptide_deformylase_sf"/>
</dbReference>
<dbReference type="PANTHER" id="PTHR10458">
    <property type="entry name" value="PEPTIDE DEFORMYLASE"/>
    <property type="match status" value="1"/>
</dbReference>
<evidence type="ECO:0008006" key="3">
    <source>
        <dbReference type="Google" id="ProtNLM"/>
    </source>
</evidence>
<dbReference type="PRINTS" id="PR01576">
    <property type="entry name" value="PDEFORMYLASE"/>
</dbReference>
<gene>
    <name evidence="2" type="ORF">LCGC14_2243740</name>
</gene>
<dbReference type="NCBIfam" id="TIGR00079">
    <property type="entry name" value="pept_deformyl"/>
    <property type="match status" value="1"/>
</dbReference>
<organism evidence="2">
    <name type="scientific">marine sediment metagenome</name>
    <dbReference type="NCBI Taxonomy" id="412755"/>
    <lineage>
        <taxon>unclassified sequences</taxon>
        <taxon>metagenomes</taxon>
        <taxon>ecological metagenomes</taxon>
    </lineage>
</organism>
<dbReference type="AlphaFoldDB" id="A0A0F9FZL2"/>
<reference evidence="2" key="1">
    <citation type="journal article" date="2015" name="Nature">
        <title>Complex archaea that bridge the gap between prokaryotes and eukaryotes.</title>
        <authorList>
            <person name="Spang A."/>
            <person name="Saw J.H."/>
            <person name="Jorgensen S.L."/>
            <person name="Zaremba-Niedzwiedzka K."/>
            <person name="Martijn J."/>
            <person name="Lind A.E."/>
            <person name="van Eijk R."/>
            <person name="Schleper C."/>
            <person name="Guy L."/>
            <person name="Ettema T.J."/>
        </authorList>
    </citation>
    <scope>NUCLEOTIDE SEQUENCE</scope>
</reference>
<evidence type="ECO:0000256" key="1">
    <source>
        <dbReference type="ARBA" id="ARBA00010759"/>
    </source>
</evidence>
<dbReference type="CDD" id="cd00487">
    <property type="entry name" value="Pep_deformylase"/>
    <property type="match status" value="1"/>
</dbReference>
<dbReference type="PANTHER" id="PTHR10458:SF22">
    <property type="entry name" value="PEPTIDE DEFORMYLASE"/>
    <property type="match status" value="1"/>
</dbReference>
<dbReference type="Gene3D" id="3.90.45.10">
    <property type="entry name" value="Peptide deformylase"/>
    <property type="match status" value="1"/>
</dbReference>
<dbReference type="EMBL" id="LAZR01030436">
    <property type="protein sequence ID" value="KKL56602.1"/>
    <property type="molecule type" value="Genomic_DNA"/>
</dbReference>
<protein>
    <recommendedName>
        <fullName evidence="3">Peptide deformylase</fullName>
    </recommendedName>
</protein>
<comment type="similarity">
    <text evidence="1">Belongs to the polypeptide deformylase family.</text>
</comment>
<sequence>MKMLIYPDKTLSMPAEEVEIIDDPIQTLIDNMIKTMIDNSGLGLAAPQVGESKRLFVYGHQRAMVLINPVIFVVDGETSTQEEACLSIPNFQAHVVRASKITVTGMDREGVEQRFEADGMLARVIQHELD</sequence>
<dbReference type="GO" id="GO:0042586">
    <property type="term" value="F:peptide deformylase activity"/>
    <property type="evidence" value="ECO:0007669"/>
    <property type="project" value="InterPro"/>
</dbReference>
<feature type="non-terminal residue" evidence="2">
    <location>
        <position position="130"/>
    </location>
</feature>
<dbReference type="Pfam" id="PF01327">
    <property type="entry name" value="Pep_deformylase"/>
    <property type="match status" value="1"/>
</dbReference>
<dbReference type="SUPFAM" id="SSF56420">
    <property type="entry name" value="Peptide deformylase"/>
    <property type="match status" value="1"/>
</dbReference>
<name>A0A0F9FZL2_9ZZZZ</name>
<accession>A0A0F9FZL2</accession>
<dbReference type="PIRSF" id="PIRSF004749">
    <property type="entry name" value="Pep_def"/>
    <property type="match status" value="1"/>
</dbReference>
<comment type="caution">
    <text evidence="2">The sequence shown here is derived from an EMBL/GenBank/DDBJ whole genome shotgun (WGS) entry which is preliminary data.</text>
</comment>
<proteinExistence type="inferred from homology"/>
<dbReference type="NCBIfam" id="NF001159">
    <property type="entry name" value="PRK00150.1-3"/>
    <property type="match status" value="1"/>
</dbReference>
<dbReference type="InterPro" id="IPR023635">
    <property type="entry name" value="Peptide_deformylase"/>
</dbReference>
<dbReference type="HAMAP" id="MF_00163">
    <property type="entry name" value="Pep_deformylase"/>
    <property type="match status" value="1"/>
</dbReference>
<evidence type="ECO:0000313" key="2">
    <source>
        <dbReference type="EMBL" id="KKL56602.1"/>
    </source>
</evidence>